<gene>
    <name evidence="3" type="ordered locus">Tter_0853</name>
</gene>
<keyword evidence="4" id="KW-1185">Reference proteome</keyword>
<dbReference type="InterPro" id="IPR002925">
    <property type="entry name" value="Dienelactn_hydro"/>
</dbReference>
<dbReference type="HOGENOM" id="CLU_082991_0_0_0"/>
<dbReference type="AlphaFoldDB" id="D1CFR4"/>
<reference evidence="4" key="1">
    <citation type="journal article" date="2010" name="Stand. Genomic Sci.">
        <title>Complete genome sequence of 'Thermobaculum terrenum' type strain (YNP1).</title>
        <authorList>
            <person name="Kiss H."/>
            <person name="Cleland D."/>
            <person name="Lapidus A."/>
            <person name="Lucas S."/>
            <person name="Glavina Del Rio T."/>
            <person name="Nolan M."/>
            <person name="Tice H."/>
            <person name="Han C."/>
            <person name="Goodwin L."/>
            <person name="Pitluck S."/>
            <person name="Liolios K."/>
            <person name="Ivanova N."/>
            <person name="Mavromatis K."/>
            <person name="Ovchinnikova G."/>
            <person name="Pati A."/>
            <person name="Chen A."/>
            <person name="Palaniappan K."/>
            <person name="Land M."/>
            <person name="Hauser L."/>
            <person name="Chang Y."/>
            <person name="Jeffries C."/>
            <person name="Lu M."/>
            <person name="Brettin T."/>
            <person name="Detter J."/>
            <person name="Goker M."/>
            <person name="Tindall B."/>
            <person name="Beck B."/>
            <person name="McDermott T."/>
            <person name="Woyke T."/>
            <person name="Bristow J."/>
            <person name="Eisen J."/>
            <person name="Markowitz V."/>
            <person name="Hugenholtz P."/>
            <person name="Kyrpides N."/>
            <person name="Klenk H."/>
            <person name="Cheng J."/>
        </authorList>
    </citation>
    <scope>NUCLEOTIDE SEQUENCE [LARGE SCALE GENOMIC DNA]</scope>
    <source>
        <strain evidence="4">ATCC BAA-798 / YNP1</strain>
    </source>
</reference>
<organism evidence="3 4">
    <name type="scientific">Thermobaculum terrenum (strain ATCC BAA-798 / CCMEE 7001 / YNP1)</name>
    <dbReference type="NCBI Taxonomy" id="525904"/>
    <lineage>
        <taxon>Bacteria</taxon>
        <taxon>Bacillati</taxon>
        <taxon>Chloroflexota</taxon>
        <taxon>Chloroflexia</taxon>
        <taxon>Candidatus Thermobaculales</taxon>
        <taxon>Candidatus Thermobaculaceae</taxon>
        <taxon>Thermobaculum</taxon>
    </lineage>
</organism>
<dbReference type="RefSeq" id="WP_012874805.1">
    <property type="nucleotide sequence ID" value="NC_013525.1"/>
</dbReference>
<evidence type="ECO:0000313" key="3">
    <source>
        <dbReference type="EMBL" id="ACZ41770.1"/>
    </source>
</evidence>
<dbReference type="ESTHER" id="thet1-d1cfr4">
    <property type="family name" value="DLH-S"/>
</dbReference>
<dbReference type="eggNOG" id="COG1073">
    <property type="taxonomic scope" value="Bacteria"/>
</dbReference>
<dbReference type="GO" id="GO:0052689">
    <property type="term" value="F:carboxylic ester hydrolase activity"/>
    <property type="evidence" value="ECO:0007669"/>
    <property type="project" value="UniProtKB-ARBA"/>
</dbReference>
<feature type="domain" description="Dienelactone hydrolase" evidence="2">
    <location>
        <begin position="19"/>
        <end position="200"/>
    </location>
</feature>
<name>D1CFR4_THET1</name>
<dbReference type="PANTHER" id="PTHR22946">
    <property type="entry name" value="DIENELACTONE HYDROLASE DOMAIN-CONTAINING PROTEIN-RELATED"/>
    <property type="match status" value="1"/>
</dbReference>
<dbReference type="InterPro" id="IPR029058">
    <property type="entry name" value="AB_hydrolase_fold"/>
</dbReference>
<dbReference type="PANTHER" id="PTHR22946:SF9">
    <property type="entry name" value="POLYKETIDE TRANSFERASE AF380"/>
    <property type="match status" value="1"/>
</dbReference>
<proteinExistence type="predicted"/>
<dbReference type="STRING" id="525904.Tter_0853"/>
<dbReference type="SUPFAM" id="SSF53474">
    <property type="entry name" value="alpha/beta-Hydrolases"/>
    <property type="match status" value="1"/>
</dbReference>
<dbReference type="OrthoDB" id="9780269at2"/>
<dbReference type="Pfam" id="PF01738">
    <property type="entry name" value="DLH"/>
    <property type="match status" value="1"/>
</dbReference>
<dbReference type="KEGG" id="ttr:Tter_0853"/>
<keyword evidence="1 3" id="KW-0378">Hydrolase</keyword>
<evidence type="ECO:0000313" key="4">
    <source>
        <dbReference type="Proteomes" id="UP000000323"/>
    </source>
</evidence>
<evidence type="ECO:0000259" key="2">
    <source>
        <dbReference type="Pfam" id="PF01738"/>
    </source>
</evidence>
<protein>
    <submittedName>
        <fullName evidence="3">Dienelactone hydrolase</fullName>
    </submittedName>
</protein>
<sequence length="216" mass="23558">MNTLGEQEITILADSTQLKGFLCIPSDPRGLVIFAHGTGSSRFSPRNRFVAERLNAAGLATILMDLLSSEEEVIDLRSSQLRFDIPKLSSRVEAALHWANNRDDLVGLNKGLFGASTGAAAALITAARNPDDIGAVVSRGGRPDLAEPYLEQVKAATLLIVGSLDYPVIELNRRAFDKLNCAKRLEIVEGASHLFEEPGKLEVVADLARDWFLRYL</sequence>
<evidence type="ECO:0000256" key="1">
    <source>
        <dbReference type="ARBA" id="ARBA00022801"/>
    </source>
</evidence>
<dbReference type="Gene3D" id="3.40.50.1820">
    <property type="entry name" value="alpha/beta hydrolase"/>
    <property type="match status" value="1"/>
</dbReference>
<accession>D1CFR4</accession>
<dbReference type="InterPro" id="IPR050261">
    <property type="entry name" value="FrsA_esterase"/>
</dbReference>
<dbReference type="Proteomes" id="UP000000323">
    <property type="component" value="Chromosome 1"/>
</dbReference>
<dbReference type="EMBL" id="CP001825">
    <property type="protein sequence ID" value="ACZ41770.1"/>
    <property type="molecule type" value="Genomic_DNA"/>
</dbReference>